<proteinExistence type="predicted"/>
<sequence length="41" mass="4619">MSFTWFQIGTLKVHFPNKVSLSKALKKHPSFSGKDVPQNTS</sequence>
<reference evidence="1 2" key="1">
    <citation type="journal article" date="2013" name="Genome Announc.">
        <title>Draft Genome Sequence of Indibacter alkaliphilus Strain LW1T, Isolated from Lonar Lake, a Haloalkaline Lake in the Buldana District of Maharashtra, India.</title>
        <authorList>
            <person name="Singh A."/>
            <person name="Kumar Jangir P."/>
            <person name="Sharma R."/>
            <person name="Singh A."/>
            <person name="Kumar Pinnaka A."/>
            <person name="Shivaji S."/>
        </authorList>
    </citation>
    <scope>NUCLEOTIDE SEQUENCE [LARGE SCALE GENOMIC DNA]</scope>
    <source>
        <strain evidence="2">CCUG 57479 / KCTC 22604 / LW1</strain>
    </source>
</reference>
<evidence type="ECO:0000313" key="1">
    <source>
        <dbReference type="EMBL" id="EOZ95156.1"/>
    </source>
</evidence>
<keyword evidence="2" id="KW-1185">Reference proteome</keyword>
<comment type="caution">
    <text evidence="1">The sequence shown here is derived from an EMBL/GenBank/DDBJ whole genome shotgun (WGS) entry which is preliminary data.</text>
</comment>
<dbReference type="Proteomes" id="UP000006073">
    <property type="component" value="Unassembled WGS sequence"/>
</dbReference>
<organism evidence="1 2">
    <name type="scientific">Indibacter alkaliphilus (strain CCUG 57479 / KCTC 22604 / LW1)</name>
    <dbReference type="NCBI Taxonomy" id="1189612"/>
    <lineage>
        <taxon>Bacteria</taxon>
        <taxon>Pseudomonadati</taxon>
        <taxon>Bacteroidota</taxon>
        <taxon>Cytophagia</taxon>
        <taxon>Cytophagales</taxon>
        <taxon>Cyclobacteriaceae</taxon>
    </lineage>
</organism>
<accession>S2DSX1</accession>
<protein>
    <submittedName>
        <fullName evidence="1">Uncharacterized protein</fullName>
    </submittedName>
</protein>
<dbReference type="AlphaFoldDB" id="S2DSX1"/>
<name>S2DSX1_INDAL</name>
<dbReference type="EMBL" id="ALWO02000040">
    <property type="protein sequence ID" value="EOZ95156.1"/>
    <property type="molecule type" value="Genomic_DNA"/>
</dbReference>
<gene>
    <name evidence="1" type="ORF">A33Q_3361</name>
</gene>
<evidence type="ECO:0000313" key="2">
    <source>
        <dbReference type="Proteomes" id="UP000006073"/>
    </source>
</evidence>